<keyword evidence="2" id="KW-0614">Plasmid</keyword>
<dbReference type="eggNOG" id="ENOG50343EH">
    <property type="taxonomic scope" value="Bacteria"/>
</dbReference>
<proteinExistence type="predicted"/>
<reference evidence="2" key="1">
    <citation type="submission" date="2009-01" db="EMBL/GenBank/DDBJ databases">
        <title>Complete sequence of plasmid2 Cyanothece sp. PCC 7425.</title>
        <authorList>
            <consortium name="US DOE Joint Genome Institute"/>
            <person name="Lucas S."/>
            <person name="Copeland A."/>
            <person name="Lapidus A."/>
            <person name="Glavina del Rio T."/>
            <person name="Dalin E."/>
            <person name="Tice H."/>
            <person name="Bruce D."/>
            <person name="Goodwin L."/>
            <person name="Pitluck S."/>
            <person name="Sims D."/>
            <person name="Meineke L."/>
            <person name="Brettin T."/>
            <person name="Detter J.C."/>
            <person name="Han C."/>
            <person name="Larimer F."/>
            <person name="Land M."/>
            <person name="Hauser L."/>
            <person name="Kyrpides N."/>
            <person name="Ovchinnikova G."/>
            <person name="Liberton M."/>
            <person name="Stoeckel J."/>
            <person name="Banerjee A."/>
            <person name="Singh A."/>
            <person name="Page L."/>
            <person name="Sato H."/>
            <person name="Zhao L."/>
            <person name="Sherman L."/>
            <person name="Pakrasi H."/>
            <person name="Richardson P."/>
        </authorList>
    </citation>
    <scope>NUCLEOTIDE SEQUENCE</scope>
    <source>
        <strain evidence="2">PCC 7425</strain>
        <plasmid evidence="2">pP742502</plasmid>
    </source>
</reference>
<evidence type="ECO:0000313" key="2">
    <source>
        <dbReference type="EMBL" id="ACL47863.1"/>
    </source>
</evidence>
<keyword evidence="1" id="KW-0175">Coiled coil</keyword>
<dbReference type="KEGG" id="cyn:Cyan7425_0168"/>
<feature type="coiled-coil region" evidence="1">
    <location>
        <begin position="149"/>
        <end position="183"/>
    </location>
</feature>
<sequence>MRLTLNKANRLLQQLKSRRSYRHYDYLAAMPTFSLTVRLSDCNDELRATLEEQYRRRRDALDNRLQICQDYYRLRESLFVANQRCGISQRLSDIDLCRELLNLYKHTQSQYADSKVVPLRVEAIDPQQLREDLKHMEGKTELEIQVITPAEIEQQIQSLTSRIDQLEDEITRLNNQETLEIELSEASLQLMGTAAA</sequence>
<dbReference type="EMBL" id="CP001346">
    <property type="protein sequence ID" value="ACL47863.1"/>
    <property type="molecule type" value="Genomic_DNA"/>
</dbReference>
<protein>
    <submittedName>
        <fullName evidence="2">Uncharacterized protein</fullName>
    </submittedName>
</protein>
<dbReference type="AlphaFoldDB" id="B8HZL5"/>
<evidence type="ECO:0000256" key="1">
    <source>
        <dbReference type="SAM" id="Coils"/>
    </source>
</evidence>
<geneLocation type="plasmid" evidence="2">
    <name>pP742502</name>
</geneLocation>
<accession>B8HZL5</accession>
<organism evidence="2">
    <name type="scientific">Cyanothece sp. (strain PCC 7425 / ATCC 29141)</name>
    <dbReference type="NCBI Taxonomy" id="395961"/>
    <lineage>
        <taxon>Bacteria</taxon>
        <taxon>Bacillati</taxon>
        <taxon>Cyanobacteriota</taxon>
        <taxon>Cyanophyceae</taxon>
        <taxon>Gomontiellales</taxon>
        <taxon>Cyanothecaceae</taxon>
        <taxon>Cyanothece</taxon>
    </lineage>
</organism>
<dbReference type="HOGENOM" id="CLU_1575872_0_0_3"/>
<gene>
    <name evidence="2" type="ordered locus">Cyan7425_0168</name>
</gene>
<name>B8HZL5_CYAP4</name>